<dbReference type="PANTHER" id="PTHR33933:SF3">
    <property type="entry name" value="PROTEIN ADENYLYLTRANSFERASE MJ0604-RELATED"/>
    <property type="match status" value="1"/>
</dbReference>
<proteinExistence type="predicted"/>
<gene>
    <name evidence="2" type="ORF">SAMN02745207_00470</name>
</gene>
<evidence type="ECO:0000313" key="3">
    <source>
        <dbReference type="Proteomes" id="UP000184447"/>
    </source>
</evidence>
<protein>
    <submittedName>
        <fullName evidence="2">Nucleotidyltransferase domain-containing protein</fullName>
    </submittedName>
</protein>
<dbReference type="Pfam" id="PF01909">
    <property type="entry name" value="NTP_transf_2"/>
    <property type="match status" value="1"/>
</dbReference>
<accession>A0A1M5RDE0</accession>
<dbReference type="SUPFAM" id="SSF81301">
    <property type="entry name" value="Nucleotidyltransferase"/>
    <property type="match status" value="1"/>
</dbReference>
<dbReference type="InterPro" id="IPR052548">
    <property type="entry name" value="Type_VII_TA_antitoxin"/>
</dbReference>
<dbReference type="STRING" id="1121316.SAMN02745207_00470"/>
<name>A0A1M5RDE0_9CLOT</name>
<dbReference type="Gene3D" id="3.30.460.10">
    <property type="entry name" value="Beta Polymerase, domain 2"/>
    <property type="match status" value="1"/>
</dbReference>
<evidence type="ECO:0000259" key="1">
    <source>
        <dbReference type="Pfam" id="PF01909"/>
    </source>
</evidence>
<organism evidence="2 3">
    <name type="scientific">Clostridium grantii DSM 8605</name>
    <dbReference type="NCBI Taxonomy" id="1121316"/>
    <lineage>
        <taxon>Bacteria</taxon>
        <taxon>Bacillati</taxon>
        <taxon>Bacillota</taxon>
        <taxon>Clostridia</taxon>
        <taxon>Eubacteriales</taxon>
        <taxon>Clostridiaceae</taxon>
        <taxon>Clostridium</taxon>
    </lineage>
</organism>
<sequence length="110" mass="12708">MKFMPYNVKIELDNLLKEINQVSDVNSIYLFGSYAYGNPNEDSDLDICVVTDDKSKRKIEIMKLIRKSISKVATMPVDLLVYYSDEFNERAKSECTMEHEILLQGVKLYG</sequence>
<dbReference type="AlphaFoldDB" id="A0A1M5RDE0"/>
<feature type="domain" description="Polymerase nucleotidyl transferase" evidence="1">
    <location>
        <begin position="13"/>
        <end position="92"/>
    </location>
</feature>
<keyword evidence="2" id="KW-0808">Transferase</keyword>
<dbReference type="InterPro" id="IPR002934">
    <property type="entry name" value="Polymerase_NTP_transf_dom"/>
</dbReference>
<dbReference type="GO" id="GO:0016779">
    <property type="term" value="F:nucleotidyltransferase activity"/>
    <property type="evidence" value="ECO:0007669"/>
    <property type="project" value="InterPro"/>
</dbReference>
<evidence type="ECO:0000313" key="2">
    <source>
        <dbReference type="EMBL" id="SHH24335.1"/>
    </source>
</evidence>
<dbReference type="CDD" id="cd05403">
    <property type="entry name" value="NT_KNTase_like"/>
    <property type="match status" value="1"/>
</dbReference>
<dbReference type="Proteomes" id="UP000184447">
    <property type="component" value="Unassembled WGS sequence"/>
</dbReference>
<dbReference type="InterPro" id="IPR043519">
    <property type="entry name" value="NT_sf"/>
</dbReference>
<dbReference type="PANTHER" id="PTHR33933">
    <property type="entry name" value="NUCLEOTIDYLTRANSFERASE"/>
    <property type="match status" value="1"/>
</dbReference>
<reference evidence="2 3" key="1">
    <citation type="submission" date="2016-11" db="EMBL/GenBank/DDBJ databases">
        <authorList>
            <person name="Jaros S."/>
            <person name="Januszkiewicz K."/>
            <person name="Wedrychowicz H."/>
        </authorList>
    </citation>
    <scope>NUCLEOTIDE SEQUENCE [LARGE SCALE GENOMIC DNA]</scope>
    <source>
        <strain evidence="2 3">DSM 8605</strain>
    </source>
</reference>
<dbReference type="EMBL" id="FQXM01000003">
    <property type="protein sequence ID" value="SHH24335.1"/>
    <property type="molecule type" value="Genomic_DNA"/>
</dbReference>
<keyword evidence="3" id="KW-1185">Reference proteome</keyword>